<name>A0AAD3D926_9STRA</name>
<accession>A0AAD3D926</accession>
<dbReference type="Proteomes" id="UP001054902">
    <property type="component" value="Unassembled WGS sequence"/>
</dbReference>
<sequence>MSDDSMKATQKIHKEELESAAFHLHVDTKGDEQLLHQTVENIQEIKSRIKYGILRCDYEYIPTRGDPGDSTSFTCDTNIIKVEGWTFESVQLGMTPAGKYPASEFRIRKADGSVDEYWSKLWHSFPDANGSAAARSGYVRVTEKRKGDVFTEGKFEEDDYIHGEVYRYEPDVIENKMKLAVKTLEESGVIGVTADVGYSQAFQASVRNMTKVPVVLSSLQQLSFISNMYDFRPETGNKILVMTANSNTFDRNKLIPADVDQDFIFIVGSQVGNFGRWVAEGRSFSRFQEDATDEASVEKGLESLCTLCQQGINEVERAGGRVVCLLQECAEMPAYSNALRRRFKLPVYDTMTAINFVKMANDFTLYSGYVM</sequence>
<evidence type="ECO:0000313" key="2">
    <source>
        <dbReference type="Proteomes" id="UP001054902"/>
    </source>
</evidence>
<evidence type="ECO:0000313" key="1">
    <source>
        <dbReference type="EMBL" id="GFH58274.1"/>
    </source>
</evidence>
<proteinExistence type="predicted"/>
<protein>
    <submittedName>
        <fullName evidence="1">Uncharacterized protein</fullName>
    </submittedName>
</protein>
<gene>
    <name evidence="1" type="ORF">CTEN210_14750</name>
</gene>
<reference evidence="1 2" key="1">
    <citation type="journal article" date="2021" name="Sci. Rep.">
        <title>The genome of the diatom Chaetoceros tenuissimus carries an ancient integrated fragment of an extant virus.</title>
        <authorList>
            <person name="Hongo Y."/>
            <person name="Kimura K."/>
            <person name="Takaki Y."/>
            <person name="Yoshida Y."/>
            <person name="Baba S."/>
            <person name="Kobayashi G."/>
            <person name="Nagasaki K."/>
            <person name="Hano T."/>
            <person name="Tomaru Y."/>
        </authorList>
    </citation>
    <scope>NUCLEOTIDE SEQUENCE [LARGE SCALE GENOMIC DNA]</scope>
    <source>
        <strain evidence="1 2">NIES-3715</strain>
    </source>
</reference>
<keyword evidence="2" id="KW-1185">Reference proteome</keyword>
<comment type="caution">
    <text evidence="1">The sequence shown here is derived from an EMBL/GenBank/DDBJ whole genome shotgun (WGS) entry which is preliminary data.</text>
</comment>
<organism evidence="1 2">
    <name type="scientific">Chaetoceros tenuissimus</name>
    <dbReference type="NCBI Taxonomy" id="426638"/>
    <lineage>
        <taxon>Eukaryota</taxon>
        <taxon>Sar</taxon>
        <taxon>Stramenopiles</taxon>
        <taxon>Ochrophyta</taxon>
        <taxon>Bacillariophyta</taxon>
        <taxon>Coscinodiscophyceae</taxon>
        <taxon>Chaetocerotophycidae</taxon>
        <taxon>Chaetocerotales</taxon>
        <taxon>Chaetocerotaceae</taxon>
        <taxon>Chaetoceros</taxon>
    </lineage>
</organism>
<dbReference type="AlphaFoldDB" id="A0AAD3D926"/>
<dbReference type="EMBL" id="BLLK01000062">
    <property type="protein sequence ID" value="GFH58274.1"/>
    <property type="molecule type" value="Genomic_DNA"/>
</dbReference>